<feature type="region of interest" description="Disordered" evidence="8">
    <location>
        <begin position="1"/>
        <end position="34"/>
    </location>
</feature>
<feature type="region of interest" description="Disordered" evidence="8">
    <location>
        <begin position="201"/>
        <end position="343"/>
    </location>
</feature>
<keyword evidence="14" id="KW-1185">Reference proteome</keyword>
<keyword evidence="9" id="KW-1133">Transmembrane helix</keyword>
<dbReference type="Pfam" id="PF03467">
    <property type="entry name" value="Smg4_UPF3"/>
    <property type="match status" value="1"/>
</dbReference>
<dbReference type="SUPFAM" id="SSF54928">
    <property type="entry name" value="RNA-binding domain, RBD"/>
    <property type="match status" value="1"/>
</dbReference>
<dbReference type="InterPro" id="IPR035979">
    <property type="entry name" value="RBD_domain_sf"/>
</dbReference>
<dbReference type="GO" id="GO:0031261">
    <property type="term" value="C:DNA replication preinitiation complex"/>
    <property type="evidence" value="ECO:0007669"/>
    <property type="project" value="TreeGrafter"/>
</dbReference>
<evidence type="ECO:0000259" key="10">
    <source>
        <dbReference type="Pfam" id="PF03467"/>
    </source>
</evidence>
<dbReference type="GO" id="GO:0006270">
    <property type="term" value="P:DNA replication initiation"/>
    <property type="evidence" value="ECO:0007669"/>
    <property type="project" value="TreeGrafter"/>
</dbReference>
<dbReference type="Pfam" id="PF07034">
    <property type="entry name" value="ORC3_N"/>
    <property type="match status" value="1"/>
</dbReference>
<dbReference type="Pfam" id="PF18137">
    <property type="entry name" value="WHD_ORC"/>
    <property type="match status" value="1"/>
</dbReference>
<dbReference type="InterPro" id="IPR002495">
    <property type="entry name" value="Glyco_trans_8"/>
</dbReference>
<dbReference type="OrthoDB" id="10265211at2759"/>
<evidence type="ECO:0000259" key="12">
    <source>
        <dbReference type="Pfam" id="PF18137"/>
    </source>
</evidence>
<evidence type="ECO:0000256" key="5">
    <source>
        <dbReference type="ARBA" id="ARBA00023125"/>
    </source>
</evidence>
<dbReference type="CDD" id="cd20704">
    <property type="entry name" value="Orc3"/>
    <property type="match status" value="1"/>
</dbReference>
<feature type="domain" description="Origin recognition complex subunit 3 winged helix C-terminal" evidence="12">
    <location>
        <begin position="1550"/>
        <end position="1696"/>
    </location>
</feature>
<evidence type="ECO:0000256" key="2">
    <source>
        <dbReference type="ARBA" id="ARBA00005991"/>
    </source>
</evidence>
<keyword evidence="5" id="KW-0238">DNA-binding</keyword>
<dbReference type="InterPro" id="IPR020795">
    <property type="entry name" value="ORC3"/>
</dbReference>
<dbReference type="SUPFAM" id="SSF53448">
    <property type="entry name" value="Nucleotide-diphospho-sugar transferases"/>
    <property type="match status" value="1"/>
</dbReference>
<dbReference type="Pfam" id="PF01501">
    <property type="entry name" value="Glyco_transf_8"/>
    <property type="match status" value="1"/>
</dbReference>
<dbReference type="PANTHER" id="PTHR12748:SF0">
    <property type="entry name" value="ORIGIN RECOGNITION COMPLEX SUBUNIT 3"/>
    <property type="match status" value="1"/>
</dbReference>
<evidence type="ECO:0000256" key="1">
    <source>
        <dbReference type="ARBA" id="ARBA00004123"/>
    </source>
</evidence>
<proteinExistence type="inferred from homology"/>
<feature type="compositionally biased region" description="Basic and acidic residues" evidence="8">
    <location>
        <begin position="201"/>
        <end position="210"/>
    </location>
</feature>
<feature type="compositionally biased region" description="Pro residues" evidence="8">
    <location>
        <begin position="281"/>
        <end position="298"/>
    </location>
</feature>
<reference evidence="13 14" key="1">
    <citation type="journal article" date="2020" name="ISME J.">
        <title>Uncovering the hidden diversity of litter-decomposition mechanisms in mushroom-forming fungi.</title>
        <authorList>
            <person name="Floudas D."/>
            <person name="Bentzer J."/>
            <person name="Ahren D."/>
            <person name="Johansson T."/>
            <person name="Persson P."/>
            <person name="Tunlid A."/>
        </authorList>
    </citation>
    <scope>NUCLEOTIDE SEQUENCE [LARGE SCALE GENOMIC DNA]</scope>
    <source>
        <strain evidence="13 14">CBS 661.87</strain>
    </source>
</reference>
<gene>
    <name evidence="13" type="ORF">D9615_003352</name>
</gene>
<evidence type="ECO:0000256" key="7">
    <source>
        <dbReference type="ARBA" id="ARBA00023242"/>
    </source>
</evidence>
<feature type="compositionally biased region" description="Basic residues" evidence="8">
    <location>
        <begin position="1629"/>
        <end position="1643"/>
    </location>
</feature>
<dbReference type="CDD" id="cd12455">
    <property type="entry name" value="RRM_like_Smg4_UPF3"/>
    <property type="match status" value="1"/>
</dbReference>
<comment type="caution">
    <text evidence="13">The sequence shown here is derived from an EMBL/GenBank/DDBJ whole genome shotgun (WGS) entry which is preliminary data.</text>
</comment>
<accession>A0A8H5M811</accession>
<feature type="compositionally biased region" description="Pro residues" evidence="8">
    <location>
        <begin position="259"/>
        <end position="270"/>
    </location>
</feature>
<feature type="region of interest" description="Disordered" evidence="8">
    <location>
        <begin position="359"/>
        <end position="470"/>
    </location>
</feature>
<keyword evidence="7" id="KW-0539">Nucleus</keyword>
<feature type="transmembrane region" description="Helical" evidence="9">
    <location>
        <begin position="928"/>
        <end position="951"/>
    </location>
</feature>
<evidence type="ECO:0008006" key="15">
    <source>
        <dbReference type="Google" id="ProtNLM"/>
    </source>
</evidence>
<name>A0A8H5M811_9AGAR</name>
<sequence length="1700" mass="187198">MPTSIPPPKPAPAKPKKDRKDKDKDKPPLGTERLKTVVRRLPPNLPEEIFWGSVDTWVSEDSVSWKTFYPGKLRKRLNKENVPSRAYIAFRNEEQLALFSREYDGHLFRDKAGNEYQAVVEFAPYPKIPSEKKKVDARNNTIEKDEDYISFVESLKASANPEPVSIESLIAASQPPPPPKTTPLLEALKAEKTAHKDKEAILRNHAHYKDPSVLATPRKEGGGGVDTKKKGAPVATQKPADAHLPGASKKAPGKKQVPGPGPPVPPPMPQKQPTAMAKNPVPAPGPSSAPKAPKPPRAPKVTQQAAPKQLQKLPLAPAVASGSGSAANIPVPTPAPARRTRPVIGLASRHFEAALSGAGVSAGAGAGGRSRREREREKEGEAGAAGVKPAPPPPPSPRRARNHKEPPSSGNAPGKVPGILQAPLSPPTIPAVVAEEGGPPSQGGGGGRGGRRSRGRGRGGGVVDRGQSAPLDTTSMSSFWRTHVYAPLPTNHTRRRSSRWLPVALAALAACLVVVGGVRLIFFRPPRYSPLTHYQNLNAPPLVSGRLPAASSKRAIVSTLYSDSYAIAVAVLGHSARAANVTGRLLLPYLDGRISESALCVARTVGWEPVAVPFIPPPHHGKGIYHRFFDQYTKLNIWGLPDVDTAVYLDADTLVLHNFGELFDLPFAFAAVPDVYDDSRRGFTVDFNAGVMVFRPDPAVLETMKAKLEVAVYPLKQAEQSFLNLFFGPTTLRLPYAYNANLAIKKRSPKMWQGMREREEIRIVHYTLTKPFVNERAAGHSARMLDEEQQRLVLDQAAEVEGGLFREEVGWWRDAYDRMMDECAPGAPHNPHAILAMAITKIPFIIATLTGTQIAYTSPAPPIREGERIDEIKSAIKASRFVPLGKAIFWTFALPEIAAILASMAPSFPASQFILSVLLIDKENAMNIQITVISVFGACLSAFGGAGGPILDGLSIISGNWPVDMNAVLNLNDPNQTAFYIPFAGNDDGDEEVFNTPLPRSIYHERDLPDGEEVRFDAYTEAWRKCLDRIKSIIQALHAPVAADVVQQVYASYDNVLPGLPYPELPVVTVTNPTSGSTFLNQITAHIDSFDLDNCDLFDATALTVHLYPSDCVNLTSTMKNIISGFVDRSHILEKVKGRPATSLANYDMETLLAWYTALRDTYNLQEEGQPKLVVLFHDFEQLDPTVMQDVFNISSLYIPRLPLIFIIALSSPASPSYLYTTYPRSTLALLCVRNYTVPYGTQVLEEVLTKVTSSVSRADHTLIAFQTFFDVEFEPDIMIGSSVLTVLADYYGRQNSSLDATLSILHLAHLKHFSTEPLTLLTKSTPSFDTLAQHSSYAFTDALLTRLQPSAETAAATIASDWSKQTLSSLITSIDNARTSFYSRVRRLRIGFGIVKLVQDFMTKQGYKGLDWGLHPGGVSILDVMNDVLRGKSGSDVKFLGTMVRKLRVTQLGALLELLHTYFNSMPSMVRSGEEEARTKLVFSINALPSQTADEDVSGIGSQVAASFGEWLVDYVNDLLTPLEDATLWDIWYTGQSPFPTDLINPSLRASMVASLLHPHDFAEQSDKEDEERSSFPLWELPDTSILFRRYLDSGRMINLYDWFESFQLELENQRQNLRKREAEKAKPKPRSPTKRARKAKAKAVEEEEPEEEEDLERWKLEVQARFMRALQELDYLGLIKHTGRKADHVQRVLFDMHD</sequence>
<keyword evidence="9" id="KW-0812">Transmembrane</keyword>
<dbReference type="GO" id="GO:0000184">
    <property type="term" value="P:nuclear-transcribed mRNA catabolic process, nonsense-mediated decay"/>
    <property type="evidence" value="ECO:0007669"/>
    <property type="project" value="UniProtKB-KW"/>
</dbReference>
<dbReference type="Proteomes" id="UP000565441">
    <property type="component" value="Unassembled WGS sequence"/>
</dbReference>
<comment type="similarity">
    <text evidence="2">Belongs to the RENT3 family.</text>
</comment>
<dbReference type="InterPro" id="IPR040855">
    <property type="entry name" value="ORC_WH_C"/>
</dbReference>
<keyword evidence="6" id="KW-0866">Nonsense-mediated mRNA decay</keyword>
<feature type="compositionally biased region" description="Basic and acidic residues" evidence="8">
    <location>
        <begin position="217"/>
        <end position="229"/>
    </location>
</feature>
<dbReference type="GO" id="GO:0005656">
    <property type="term" value="C:nuclear pre-replicative complex"/>
    <property type="evidence" value="ECO:0007669"/>
    <property type="project" value="TreeGrafter"/>
</dbReference>
<keyword evidence="4" id="KW-0235">DNA replication</keyword>
<evidence type="ECO:0000256" key="9">
    <source>
        <dbReference type="SAM" id="Phobius"/>
    </source>
</evidence>
<evidence type="ECO:0000259" key="11">
    <source>
        <dbReference type="Pfam" id="PF07034"/>
    </source>
</evidence>
<dbReference type="InterPro" id="IPR029044">
    <property type="entry name" value="Nucleotide-diphossugar_trans"/>
</dbReference>
<feature type="compositionally biased region" description="Basic and acidic residues" evidence="8">
    <location>
        <begin position="370"/>
        <end position="381"/>
    </location>
</feature>
<evidence type="ECO:0000256" key="6">
    <source>
        <dbReference type="ARBA" id="ARBA00023161"/>
    </source>
</evidence>
<feature type="transmembrane region" description="Helical" evidence="9">
    <location>
        <begin position="887"/>
        <end position="908"/>
    </location>
</feature>
<dbReference type="Gene3D" id="3.30.70.330">
    <property type="match status" value="1"/>
</dbReference>
<protein>
    <recommendedName>
        <fullName evidence="15">Origin recognition complex subunit 3</fullName>
    </recommendedName>
</protein>
<evidence type="ECO:0000256" key="4">
    <source>
        <dbReference type="ARBA" id="ARBA00022705"/>
    </source>
</evidence>
<evidence type="ECO:0000313" key="13">
    <source>
        <dbReference type="EMBL" id="KAF5384129.1"/>
    </source>
</evidence>
<dbReference type="Gene3D" id="3.90.550.10">
    <property type="entry name" value="Spore Coat Polysaccharide Biosynthesis Protein SpsA, Chain A"/>
    <property type="match status" value="1"/>
</dbReference>
<dbReference type="GO" id="GO:0003688">
    <property type="term" value="F:DNA replication origin binding"/>
    <property type="evidence" value="ECO:0007669"/>
    <property type="project" value="TreeGrafter"/>
</dbReference>
<evidence type="ECO:0000313" key="14">
    <source>
        <dbReference type="Proteomes" id="UP000565441"/>
    </source>
</evidence>
<dbReference type="InterPro" id="IPR012677">
    <property type="entry name" value="Nucleotide-bd_a/b_plait_sf"/>
</dbReference>
<comment type="similarity">
    <text evidence="3">Belongs to the ORC3 family.</text>
</comment>
<dbReference type="InterPro" id="IPR045667">
    <property type="entry name" value="ORC3_N"/>
</dbReference>
<comment type="subcellular location">
    <subcellularLocation>
        <location evidence="1">Nucleus</location>
    </subcellularLocation>
</comment>
<evidence type="ECO:0000256" key="3">
    <source>
        <dbReference type="ARBA" id="ARBA00010977"/>
    </source>
</evidence>
<feature type="compositionally biased region" description="Acidic residues" evidence="8">
    <location>
        <begin position="1647"/>
        <end position="1656"/>
    </location>
</feature>
<feature type="domain" description="UPF3" evidence="10">
    <location>
        <begin position="32"/>
        <end position="192"/>
    </location>
</feature>
<dbReference type="EMBL" id="JAACJP010000005">
    <property type="protein sequence ID" value="KAF5384129.1"/>
    <property type="molecule type" value="Genomic_DNA"/>
</dbReference>
<organism evidence="13 14">
    <name type="scientific">Tricholomella constricta</name>
    <dbReference type="NCBI Taxonomy" id="117010"/>
    <lineage>
        <taxon>Eukaryota</taxon>
        <taxon>Fungi</taxon>
        <taxon>Dikarya</taxon>
        <taxon>Basidiomycota</taxon>
        <taxon>Agaricomycotina</taxon>
        <taxon>Agaricomycetes</taxon>
        <taxon>Agaricomycetidae</taxon>
        <taxon>Agaricales</taxon>
        <taxon>Tricholomatineae</taxon>
        <taxon>Lyophyllaceae</taxon>
        <taxon>Tricholomella</taxon>
    </lineage>
</organism>
<dbReference type="GO" id="GO:0005664">
    <property type="term" value="C:nuclear origin of replication recognition complex"/>
    <property type="evidence" value="ECO:0007669"/>
    <property type="project" value="InterPro"/>
</dbReference>
<feature type="transmembrane region" description="Helical" evidence="9">
    <location>
        <begin position="500"/>
        <end position="522"/>
    </location>
</feature>
<dbReference type="InterPro" id="IPR005120">
    <property type="entry name" value="UPF3_dom"/>
</dbReference>
<feature type="region of interest" description="Disordered" evidence="8">
    <location>
        <begin position="1619"/>
        <end position="1656"/>
    </location>
</feature>
<dbReference type="GO" id="GO:0016757">
    <property type="term" value="F:glycosyltransferase activity"/>
    <property type="evidence" value="ECO:0007669"/>
    <property type="project" value="InterPro"/>
</dbReference>
<evidence type="ECO:0000256" key="8">
    <source>
        <dbReference type="SAM" id="MobiDB-lite"/>
    </source>
</evidence>
<feature type="compositionally biased region" description="Pro residues" evidence="8">
    <location>
        <begin position="1"/>
        <end position="13"/>
    </location>
</feature>
<feature type="domain" description="Origin recognition complex subunit 3 N-terminal" evidence="11">
    <location>
        <begin position="1010"/>
        <end position="1322"/>
    </location>
</feature>
<dbReference type="PANTHER" id="PTHR12748">
    <property type="entry name" value="ORIGIN RECOGNITION COMPLEX SUBUNIT 3"/>
    <property type="match status" value="1"/>
</dbReference>
<keyword evidence="9" id="KW-0472">Membrane</keyword>
<feature type="compositionally biased region" description="Basic and acidic residues" evidence="8">
    <location>
        <begin position="18"/>
        <end position="34"/>
    </location>
</feature>